<dbReference type="STRING" id="74649.A0A2P6P6J8"/>
<dbReference type="Gene3D" id="2.60.40.1820">
    <property type="match status" value="1"/>
</dbReference>
<feature type="region of interest" description="Disordered" evidence="1">
    <location>
        <begin position="1"/>
        <end position="24"/>
    </location>
</feature>
<gene>
    <name evidence="4" type="ORF">RchiOBHm_Chr7g0196381</name>
</gene>
<dbReference type="PANTHER" id="PTHR31852">
    <property type="entry name" value="LATE EMBRYOGENESIS ABUNDANT (LEA) HYDROXYPROLINE-RICH GLYCOPROTEIN FAMILY"/>
    <property type="match status" value="1"/>
</dbReference>
<evidence type="ECO:0000313" key="4">
    <source>
        <dbReference type="EMBL" id="PRQ17565.1"/>
    </source>
</evidence>
<organism evidence="4 5">
    <name type="scientific">Rosa chinensis</name>
    <name type="common">China rose</name>
    <dbReference type="NCBI Taxonomy" id="74649"/>
    <lineage>
        <taxon>Eukaryota</taxon>
        <taxon>Viridiplantae</taxon>
        <taxon>Streptophyta</taxon>
        <taxon>Embryophyta</taxon>
        <taxon>Tracheophyta</taxon>
        <taxon>Spermatophyta</taxon>
        <taxon>Magnoliopsida</taxon>
        <taxon>eudicotyledons</taxon>
        <taxon>Gunneridae</taxon>
        <taxon>Pentapetalae</taxon>
        <taxon>rosids</taxon>
        <taxon>fabids</taxon>
        <taxon>Rosales</taxon>
        <taxon>Rosaceae</taxon>
        <taxon>Rosoideae</taxon>
        <taxon>Rosoideae incertae sedis</taxon>
        <taxon>Rosa</taxon>
    </lineage>
</organism>
<evidence type="ECO:0000256" key="2">
    <source>
        <dbReference type="SAM" id="Phobius"/>
    </source>
</evidence>
<dbReference type="Gramene" id="PRQ17565">
    <property type="protein sequence ID" value="PRQ17565"/>
    <property type="gene ID" value="RchiOBHm_Chr7g0196381"/>
</dbReference>
<protein>
    <submittedName>
        <fullName evidence="4">Putative Late embryogenesis abundant protein, LEA-14</fullName>
    </submittedName>
</protein>
<keyword evidence="5" id="KW-1185">Reference proteome</keyword>
<evidence type="ECO:0000313" key="5">
    <source>
        <dbReference type="Proteomes" id="UP000238479"/>
    </source>
</evidence>
<feature type="transmembrane region" description="Helical" evidence="2">
    <location>
        <begin position="40"/>
        <end position="63"/>
    </location>
</feature>
<evidence type="ECO:0000256" key="1">
    <source>
        <dbReference type="SAM" id="MobiDB-lite"/>
    </source>
</evidence>
<dbReference type="InterPro" id="IPR004864">
    <property type="entry name" value="LEA_2"/>
</dbReference>
<proteinExistence type="predicted"/>
<sequence length="212" mass="23324">MAEKINQAYPPLAPANGYTRSDGESLVSEDELKRRKRIKLFTYIGIFVVFQIIVMTVFGLTVMKVKTPKVRLGELIITNFNSAAATPSFDTTFNTQIRIKNTNWGPYKFDAGTVTFMYQGTPVGTVVVPKSKAGMRSTKKINVEVSLSTDALRSSSTLSSELNSGVLTLTSQAKLTGKVELMLIMKKKKSANMDCTIAFDLSTKTVKSLQCK</sequence>
<keyword evidence="2" id="KW-0812">Transmembrane</keyword>
<name>A0A2P6P6J8_ROSCH</name>
<dbReference type="OMA" id="MILENAH"/>
<dbReference type="EMBL" id="PDCK01000045">
    <property type="protein sequence ID" value="PRQ17565.1"/>
    <property type="molecule type" value="Genomic_DNA"/>
</dbReference>
<evidence type="ECO:0000259" key="3">
    <source>
        <dbReference type="Pfam" id="PF03168"/>
    </source>
</evidence>
<accession>A0A2P6P6J8</accession>
<comment type="caution">
    <text evidence="4">The sequence shown here is derived from an EMBL/GenBank/DDBJ whole genome shotgun (WGS) entry which is preliminary data.</text>
</comment>
<feature type="domain" description="Late embryogenesis abundant protein LEA-2 subgroup" evidence="3">
    <location>
        <begin position="97"/>
        <end position="196"/>
    </location>
</feature>
<dbReference type="Proteomes" id="UP000238479">
    <property type="component" value="Chromosome 7"/>
</dbReference>
<reference evidence="4 5" key="1">
    <citation type="journal article" date="2018" name="Nat. Genet.">
        <title>The Rosa genome provides new insights in the design of modern roses.</title>
        <authorList>
            <person name="Bendahmane M."/>
        </authorList>
    </citation>
    <scope>NUCLEOTIDE SEQUENCE [LARGE SCALE GENOMIC DNA]</scope>
    <source>
        <strain evidence="5">cv. Old Blush</strain>
    </source>
</reference>
<dbReference type="Pfam" id="PF03168">
    <property type="entry name" value="LEA_2"/>
    <property type="match status" value="1"/>
</dbReference>
<dbReference type="InterPro" id="IPR055301">
    <property type="entry name" value="Lea14-like_2"/>
</dbReference>
<dbReference type="AlphaFoldDB" id="A0A2P6P6J8"/>
<keyword evidence="2" id="KW-1133">Transmembrane helix</keyword>
<keyword evidence="2" id="KW-0472">Membrane</keyword>